<evidence type="ECO:0000313" key="3">
    <source>
        <dbReference type="Proteomes" id="UP000824078"/>
    </source>
</evidence>
<dbReference type="Proteomes" id="UP000824078">
    <property type="component" value="Unassembled WGS sequence"/>
</dbReference>
<gene>
    <name evidence="2" type="ORF">IAD17_03510</name>
</gene>
<organism evidence="2 3">
    <name type="scientific">Candidatus Coprovicinus avistercoris</name>
    <dbReference type="NCBI Taxonomy" id="2840754"/>
    <lineage>
        <taxon>Bacteria</taxon>
        <taxon>Bacillati</taxon>
        <taxon>Actinomycetota</taxon>
        <taxon>Coriobacteriia</taxon>
        <taxon>Coriobacteriales</taxon>
        <taxon>Coriobacteriaceae</taxon>
        <taxon>Coriobacteriaceae incertae sedis</taxon>
        <taxon>Candidatus Coprovicinus</taxon>
    </lineage>
</organism>
<proteinExistence type="predicted"/>
<accession>A0A9D1HWE0</accession>
<keyword evidence="1" id="KW-0812">Transmembrane</keyword>
<keyword evidence="1" id="KW-0472">Membrane</keyword>
<feature type="transmembrane region" description="Helical" evidence="1">
    <location>
        <begin position="37"/>
        <end position="57"/>
    </location>
</feature>
<dbReference type="Pfam" id="PF06541">
    <property type="entry name" value="ABC_trans_CmpB"/>
    <property type="match status" value="1"/>
</dbReference>
<name>A0A9D1HWE0_9ACTN</name>
<dbReference type="AlphaFoldDB" id="A0A9D1HWE0"/>
<dbReference type="InterPro" id="IPR010540">
    <property type="entry name" value="CmpB_TMEM229"/>
</dbReference>
<comment type="caution">
    <text evidence="2">The sequence shown here is derived from an EMBL/GenBank/DDBJ whole genome shotgun (WGS) entry which is preliminary data.</text>
</comment>
<feature type="transmembrane region" description="Helical" evidence="1">
    <location>
        <begin position="153"/>
        <end position="180"/>
    </location>
</feature>
<dbReference type="EMBL" id="DVMQ01000012">
    <property type="protein sequence ID" value="HIU23971.1"/>
    <property type="molecule type" value="Genomic_DNA"/>
</dbReference>
<evidence type="ECO:0000313" key="2">
    <source>
        <dbReference type="EMBL" id="HIU23971.1"/>
    </source>
</evidence>
<feature type="transmembrane region" description="Helical" evidence="1">
    <location>
        <begin position="113"/>
        <end position="133"/>
    </location>
</feature>
<protein>
    <submittedName>
        <fullName evidence="2">ABC transporter permease</fullName>
    </submittedName>
</protein>
<evidence type="ECO:0000256" key="1">
    <source>
        <dbReference type="SAM" id="Phobius"/>
    </source>
</evidence>
<feature type="transmembrane region" description="Helical" evidence="1">
    <location>
        <begin position="69"/>
        <end position="92"/>
    </location>
</feature>
<reference evidence="2" key="2">
    <citation type="journal article" date="2021" name="PeerJ">
        <title>Extensive microbial diversity within the chicken gut microbiome revealed by metagenomics and culture.</title>
        <authorList>
            <person name="Gilroy R."/>
            <person name="Ravi A."/>
            <person name="Getino M."/>
            <person name="Pursley I."/>
            <person name="Horton D.L."/>
            <person name="Alikhan N.F."/>
            <person name="Baker D."/>
            <person name="Gharbi K."/>
            <person name="Hall N."/>
            <person name="Watson M."/>
            <person name="Adriaenssens E.M."/>
            <person name="Foster-Nyarko E."/>
            <person name="Jarju S."/>
            <person name="Secka A."/>
            <person name="Antonio M."/>
            <person name="Oren A."/>
            <person name="Chaudhuri R.R."/>
            <person name="La Ragione R."/>
            <person name="Hildebrand F."/>
            <person name="Pallen M.J."/>
        </authorList>
    </citation>
    <scope>NUCLEOTIDE SEQUENCE</scope>
    <source>
        <strain evidence="2">ChiHjej12B11-29160</strain>
    </source>
</reference>
<reference evidence="2" key="1">
    <citation type="submission" date="2020-10" db="EMBL/GenBank/DDBJ databases">
        <authorList>
            <person name="Gilroy R."/>
        </authorList>
    </citation>
    <scope>NUCLEOTIDE SEQUENCE</scope>
    <source>
        <strain evidence="2">ChiHjej12B11-29160</strain>
    </source>
</reference>
<sequence>MIVCQTVLIFVLFSFLGWLWETVYCTIKHGKWANRGFLYGPFCPIYGFGGVAVILLATLAFPHGAAPSVWWQVFLVSMVACSALEYFTHWLLETLFHAYWWDYTNVPFNLNGRICLASSLFFGAAGVAVVYVIGPHFINIFAGFPSWLVEVLALILIALISCDATLTISALTNFAHIVAYMEKNLNERMSEFVDQFPRDSDDWRAARDTLLQQGIERAGASMSKFHKGTVARIRSFNLTRPKRETAHQLTCELATRVREHILK</sequence>
<feature type="transmembrane region" description="Helical" evidence="1">
    <location>
        <begin position="6"/>
        <end position="25"/>
    </location>
</feature>
<keyword evidence="1" id="KW-1133">Transmembrane helix</keyword>